<feature type="domain" description="Picornavirus capsid" evidence="5">
    <location>
        <begin position="113"/>
        <end position="205"/>
    </location>
</feature>
<evidence type="ECO:0000256" key="2">
    <source>
        <dbReference type="ARBA" id="ARBA00022561"/>
    </source>
</evidence>
<keyword evidence="8" id="KW-1185">Reference proteome</keyword>
<dbReference type="Gene3D" id="2.60.120.20">
    <property type="match status" value="3"/>
</dbReference>
<feature type="non-terminal residue" evidence="7">
    <location>
        <position position="1"/>
    </location>
</feature>
<evidence type="ECO:0000313" key="7">
    <source>
        <dbReference type="EMBL" id="BAA22088.1"/>
    </source>
</evidence>
<evidence type="ECO:0000256" key="1">
    <source>
        <dbReference type="ARBA" id="ARBA00004328"/>
    </source>
</evidence>
<sequence>QEKEFTQGRDTTAQSKRIPGAQAGELNNGVEYQEQIVSFSDDAMKIDECLISCAPQTMNESRPASDFREHTIVDFLERPRVVATHIWSTADARNTNLVDLEIPKALLDNMNLNKFDGFSSFSATVEFKLQINSQPFQAGLLIMGALPSKDLIGSRNTDVKVAVDKSLYIPHTLFDISKTSEITLSVPYVSPFPQYNLVLEPINWSNFFIKVYSPLVSKQTDQLDLVLWARFKDIKLGYPTVLPVKTPTTDLILQSGETSGPVSKVAATIVDVAEGVGKGVSNYIPTVKPFVNGMTTVGRGIQSLIAAFGFSKPQKLDNQNQVVVRPGFNLANVDGVDTGVPMSAFAGNALPLMSSLGGSDADELSFKYLLQQPNYIDSFSYSSTITSPTTIWSTHLCPFFLSKTDIQGHPQPTLLYYLSNFFLYWRGSLKFTFRFVKTNYHSGRLELVFSPFSQTQSSDFVNRSAYAYKVVMDLREQTEFSVVIPYVNTRNYSYCDMRTTGPPIDATVTNPNTVIAHASPGMIAINALTPLQLASELLPTSIDCVVEVSGGDDFELQAPINEGWVGFDSASSSQLTLQSGDTFGSTGIRDSRVNTVDNKVDFQSVTGNNRSLDVDTSHAEHCMGERMVSMRPLLKRPSYAFTSTGNLFTYIDILRLNSIFTDDTGSYLVDFGATTKDNPIACNLLSRIVQMYAFYRGGINIKVAPDKGQVVPNLYYAYISGLTTSSNTYMSYPFSVEQYNAKSLCEFNYPYYNSFKFSAVATNQTVPNVTQPFFNFIAAGRVAVSAKDDFDCGFFLGPPPSVFRPTLKTIS</sequence>
<feature type="region of interest" description="Disordered" evidence="4">
    <location>
        <begin position="1"/>
        <end position="25"/>
    </location>
</feature>
<dbReference type="OrthoDB" id="3185at10239"/>
<reference evidence="7 8" key="1">
    <citation type="journal article" date="1998" name="Virology">
        <title>An insect picorna-like virus, Plautia stali intestine virus, has genes of capsid proteins in the 3' part of the genome.</title>
        <authorList>
            <person name="Sasaki J."/>
            <person name="Nakashima N."/>
            <person name="Saito H."/>
            <person name="Noda H."/>
        </authorList>
    </citation>
    <scope>NUCLEOTIDE SEQUENCE [LARGE SCALE GENOMIC DNA]</scope>
</reference>
<dbReference type="GO" id="GO:0019028">
    <property type="term" value="C:viral capsid"/>
    <property type="evidence" value="ECO:0007669"/>
    <property type="project" value="UniProtKB-KW"/>
</dbReference>
<evidence type="ECO:0000256" key="4">
    <source>
        <dbReference type="SAM" id="MobiDB-lite"/>
    </source>
</evidence>
<dbReference type="GO" id="GO:0005198">
    <property type="term" value="F:structural molecule activity"/>
    <property type="evidence" value="ECO:0007669"/>
    <property type="project" value="InterPro"/>
</dbReference>
<keyword evidence="2" id="KW-0167">Capsid protein</keyword>
<accession>O36185</accession>
<dbReference type="InterPro" id="IPR033703">
    <property type="entry name" value="Rhv-like"/>
</dbReference>
<dbReference type="GeneID" id="944331"/>
<dbReference type="Pfam" id="PF08762">
    <property type="entry name" value="CRPV_capsid"/>
    <property type="match status" value="1"/>
</dbReference>
<feature type="domain" description="Picornavirus capsid" evidence="5">
    <location>
        <begin position="384"/>
        <end position="495"/>
    </location>
</feature>
<keyword evidence="3" id="KW-0946">Virion</keyword>
<dbReference type="Proteomes" id="UP000207607">
    <property type="component" value="Segment"/>
</dbReference>
<evidence type="ECO:0000259" key="6">
    <source>
        <dbReference type="Pfam" id="PF08762"/>
    </source>
</evidence>
<name>O36185_9VIRU</name>
<evidence type="ECO:0000256" key="3">
    <source>
        <dbReference type="ARBA" id="ARBA00022844"/>
    </source>
</evidence>
<evidence type="ECO:0000259" key="5">
    <source>
        <dbReference type="Pfam" id="PF00073"/>
    </source>
</evidence>
<dbReference type="InterPro" id="IPR014872">
    <property type="entry name" value="Dicistrovirus_capsid-polyPr_C"/>
</dbReference>
<proteinExistence type="predicted"/>
<dbReference type="CDD" id="cd00205">
    <property type="entry name" value="rhv_like"/>
    <property type="match status" value="2"/>
</dbReference>
<evidence type="ECO:0000313" key="8">
    <source>
        <dbReference type="Proteomes" id="UP000207607"/>
    </source>
</evidence>
<dbReference type="SUPFAM" id="SSF88633">
    <property type="entry name" value="Positive stranded ssRNA viruses"/>
    <property type="match status" value="3"/>
</dbReference>
<dbReference type="SMR" id="O36185"/>
<comment type="subcellular location">
    <subcellularLocation>
        <location evidence="1">Virion</location>
    </subcellularLocation>
</comment>
<dbReference type="PIR" id="T00036">
    <property type="entry name" value="T00036"/>
</dbReference>
<dbReference type="Pfam" id="PF00073">
    <property type="entry name" value="Rhv"/>
    <property type="match status" value="2"/>
</dbReference>
<dbReference type="RefSeq" id="NP_620556.1">
    <property type="nucleotide sequence ID" value="NC_003779.1"/>
</dbReference>
<dbReference type="KEGG" id="vg:944331"/>
<feature type="domain" description="Dicistrovirus capsid-polyprotein C-terminal" evidence="6">
    <location>
        <begin position="621"/>
        <end position="803"/>
    </location>
</feature>
<organism evidence="7 8">
    <name type="scientific">Plautia stali intestine virus</name>
    <dbReference type="NCBI Taxonomy" id="64698"/>
    <lineage>
        <taxon>Viruses</taxon>
        <taxon>Riboviria</taxon>
        <taxon>Orthornavirae</taxon>
        <taxon>Pisuviricota</taxon>
        <taxon>Pisoniviricetes</taxon>
        <taxon>Picornavirales</taxon>
        <taxon>Dicistroviridae</taxon>
        <taxon>Triatovirus</taxon>
        <taxon>Triatovirus plastali</taxon>
    </lineage>
</organism>
<dbReference type="EMBL" id="AB006531">
    <property type="protein sequence ID" value="BAA22088.1"/>
    <property type="molecule type" value="Genomic_RNA"/>
</dbReference>
<dbReference type="InterPro" id="IPR029053">
    <property type="entry name" value="Viral_coat"/>
</dbReference>
<protein>
    <submittedName>
        <fullName evidence="7">Capsid protein</fullName>
    </submittedName>
</protein>
<dbReference type="InterPro" id="IPR001676">
    <property type="entry name" value="Picornavirus_capsid"/>
</dbReference>